<evidence type="ECO:0000313" key="3">
    <source>
        <dbReference type="Proteomes" id="UP000093592"/>
    </source>
</evidence>
<dbReference type="Pfam" id="PF00211">
    <property type="entry name" value="Guanylate_cyc"/>
    <property type="match status" value="1"/>
</dbReference>
<dbReference type="SUPFAM" id="SSF55073">
    <property type="entry name" value="Nucleotide cyclase"/>
    <property type="match status" value="1"/>
</dbReference>
<comment type="caution">
    <text evidence="2">The sequence shown here is derived from an EMBL/GenBank/DDBJ whole genome shotgun (WGS) entry which is preliminary data.</text>
</comment>
<dbReference type="PANTHER" id="PTHR47691:SF3">
    <property type="entry name" value="HTH-TYPE TRANSCRIPTIONAL REGULATOR RV0890C-RELATED"/>
    <property type="match status" value="1"/>
</dbReference>
<dbReference type="InterPro" id="IPR058852">
    <property type="entry name" value="HTH_77"/>
</dbReference>
<sequence>MTSPETGVRGVNHSEGPAAVPSGVVTFLFTDIEGSTRRWEADADAMRHALEAHDQVSCKAVEMHHGWLFKHTGDGMCAAFSSPMSAVDAAVAAQRELQLPVRMGIATGEAELRGADYFGAVLNRASRVMSCGHGGQILLDGATAGLLSSVDLIALGPRRLRDLVRPVEIFQVRASGLRSEFPSLRTLDATPGNLRPQSTSFVGRESELSEVTEALTTHRLVTLTGVGGVGKTRLALEAAARSMASFPDGVWVIELAAVVDPAAVPEAVAAVLGITQQPGLSVADSVAAAQEGRIRLLVFDNCEHVLDAAAEMIQTILQSAPAVRIIATSREGLRVSDEQLWPVASLDVKNGIDSTAAALFVERVRAVAPDVSWAGDDEAAAVEICCRLDGIPLGIELAASRLQSMTVTELRDRLDDRFRLLVGSRRGLERHQTLRHAVQWSHDLLDDDEKLLLARCSVFAGGFDLHAAGAVAGYDDEFATLDLLDALVRKSLVVADRRSGRTRFSMLETIRQFAEEQLVAVGKAEEARAAHARYFAGREADVLALWDSPRQRDAYAWFAAELANLRAAFRWSADHSDIDTAAAIAVYVAFLGIWVEQYEPLGWAEELIECAKSVRHRRLAQLYVMAAESYITGRVDSAVCYADAGLLAIASGQFDKVPFAFEAWIGGGYIAKGQPERWVDSCRNIVAREQGIVPHACLALALNIVGAGSEARAISEDLLEVDDATGNPLLRCLALLAYGVTHREADPIAAYDVLRQGLRIAQESGNEWAESHLAASLSRVAATRGNPADALEYLDLAIRAFYDAGSFSLLSSPLAILAGVLDTLGYYEPAATISAFASNPWTRSANREIDSTITHLREVFGAQAYQSMANAGEHMTDAAMAAYALDQIDRARTQFTAGQTLP</sequence>
<dbReference type="EMBL" id="LZKJ01000158">
    <property type="protein sequence ID" value="OBI42936.1"/>
    <property type="molecule type" value="Genomic_DNA"/>
</dbReference>
<dbReference type="SMART" id="SM00044">
    <property type="entry name" value="CYCc"/>
    <property type="match status" value="1"/>
</dbReference>
<dbReference type="PROSITE" id="PS50125">
    <property type="entry name" value="GUANYLATE_CYCLASE_2"/>
    <property type="match status" value="1"/>
</dbReference>
<evidence type="ECO:0000259" key="1">
    <source>
        <dbReference type="PROSITE" id="PS50125"/>
    </source>
</evidence>
<name>A0A1A2Z191_9MYCO</name>
<gene>
    <name evidence="2" type="ORF">A5707_05680</name>
</gene>
<feature type="domain" description="Guanylate cyclase" evidence="1">
    <location>
        <begin position="26"/>
        <end position="129"/>
    </location>
</feature>
<dbReference type="Proteomes" id="UP000093592">
    <property type="component" value="Unassembled WGS sequence"/>
</dbReference>
<reference evidence="3" key="1">
    <citation type="submission" date="2016-06" db="EMBL/GenBank/DDBJ databases">
        <authorList>
            <person name="Sutton G."/>
            <person name="Brinkac L."/>
            <person name="Sanka R."/>
            <person name="Adams M."/>
            <person name="Lau E."/>
            <person name="Sam S."/>
            <person name="Sreng N."/>
            <person name="Him V."/>
            <person name="Kerleguer A."/>
            <person name="Cheng S."/>
        </authorList>
    </citation>
    <scope>NUCLEOTIDE SEQUENCE [LARGE SCALE GENOMIC DNA]</scope>
    <source>
        <strain evidence="3">E861</strain>
    </source>
</reference>
<organism evidence="2 3">
    <name type="scientific">Mycobacterium kyorinense</name>
    <dbReference type="NCBI Taxonomy" id="487514"/>
    <lineage>
        <taxon>Bacteria</taxon>
        <taxon>Bacillati</taxon>
        <taxon>Actinomycetota</taxon>
        <taxon>Actinomycetes</taxon>
        <taxon>Mycobacteriales</taxon>
        <taxon>Mycobacteriaceae</taxon>
        <taxon>Mycobacterium</taxon>
    </lineage>
</organism>
<dbReference type="GO" id="GO:0009190">
    <property type="term" value="P:cyclic nucleotide biosynthetic process"/>
    <property type="evidence" value="ECO:0007669"/>
    <property type="project" value="InterPro"/>
</dbReference>
<dbReference type="OrthoDB" id="4624147at2"/>
<accession>A0A1A2Z191</accession>
<dbReference type="InterPro" id="IPR027417">
    <property type="entry name" value="P-loop_NTPase"/>
</dbReference>
<protein>
    <submittedName>
        <fullName evidence="2">Cyclase</fullName>
    </submittedName>
</protein>
<dbReference type="RefSeq" id="WP_065015704.1">
    <property type="nucleotide sequence ID" value="NZ_LZKJ01000158.1"/>
</dbReference>
<dbReference type="Pfam" id="PF25872">
    <property type="entry name" value="HTH_77"/>
    <property type="match status" value="1"/>
</dbReference>
<dbReference type="Gene3D" id="3.30.70.1230">
    <property type="entry name" value="Nucleotide cyclase"/>
    <property type="match status" value="2"/>
</dbReference>
<dbReference type="InterPro" id="IPR001054">
    <property type="entry name" value="A/G_cyclase"/>
</dbReference>
<dbReference type="PANTHER" id="PTHR47691">
    <property type="entry name" value="REGULATOR-RELATED"/>
    <property type="match status" value="1"/>
</dbReference>
<dbReference type="AlphaFoldDB" id="A0A1A2Z191"/>
<proteinExistence type="predicted"/>
<dbReference type="GO" id="GO:0035556">
    <property type="term" value="P:intracellular signal transduction"/>
    <property type="evidence" value="ECO:0007669"/>
    <property type="project" value="InterPro"/>
</dbReference>
<evidence type="ECO:0000313" key="2">
    <source>
        <dbReference type="EMBL" id="OBI42936.1"/>
    </source>
</evidence>
<dbReference type="Gene3D" id="3.40.50.300">
    <property type="entry name" value="P-loop containing nucleotide triphosphate hydrolases"/>
    <property type="match status" value="1"/>
</dbReference>
<dbReference type="SUPFAM" id="SSF52540">
    <property type="entry name" value="P-loop containing nucleoside triphosphate hydrolases"/>
    <property type="match status" value="1"/>
</dbReference>
<dbReference type="CDD" id="cd07302">
    <property type="entry name" value="CHD"/>
    <property type="match status" value="1"/>
</dbReference>
<dbReference type="InterPro" id="IPR029787">
    <property type="entry name" value="Nucleotide_cyclase"/>
</dbReference>
<dbReference type="GO" id="GO:0004016">
    <property type="term" value="F:adenylate cyclase activity"/>
    <property type="evidence" value="ECO:0007669"/>
    <property type="project" value="UniProtKB-ARBA"/>
</dbReference>